<feature type="compositionally biased region" description="Basic and acidic residues" evidence="1">
    <location>
        <begin position="264"/>
        <end position="278"/>
    </location>
</feature>
<feature type="compositionally biased region" description="Basic and acidic residues" evidence="1">
    <location>
        <begin position="317"/>
        <end position="329"/>
    </location>
</feature>
<evidence type="ECO:0000256" key="1">
    <source>
        <dbReference type="SAM" id="MobiDB-lite"/>
    </source>
</evidence>
<proteinExistence type="predicted"/>
<feature type="region of interest" description="Disordered" evidence="1">
    <location>
        <begin position="250"/>
        <end position="289"/>
    </location>
</feature>
<sequence>LMPTIPRSSLKHKRKSTNPVKRLSLPASRSSDVVDKSSKSRQRKTSVSRKSALRKRVPSGGGKGKKQECSVRKTGEEKDESCSPPHPSVTETPNPKASLPRWERARMAAAAKIKNKKVIVAESPLKPTPSGNVIGSPLRRLRRASSFLNFGGNNEASQSSSNLGARAERYQRRLQEEETSLSQFSGGGESNSQCTQPLSASNSCSDLRRRSSNLLVNFASPKKPTKPTLQSVVSSPSILTSLKRKSVRPFRHLFGDDPTSSTALERRESASKRQRIDPEGGSIAQPRISREFSENAMFLGEDEFLLHTNTPPRMRTRGMDAHISPRRESGVLSPSKGEGGVPVLFKTPTKNLRSAASMRQASEQESQSDVHNRRTPTRSQSLLSGAPKHPPTRILRSGLTGQREASALDVPTVFQSHGTPTRSQSLLPSSRPESPFAPKTPTETRSPGPSLRRRLKFTPDHQTQENSETHKTTRKRPAAAAQFPSHGGNQSPPKTPTKKQILRSPISPEAGGTSLPDPSE</sequence>
<evidence type="ECO:0000313" key="2">
    <source>
        <dbReference type="WBParaSite" id="HNAJ_0000308601-mRNA-1"/>
    </source>
</evidence>
<organism evidence="2">
    <name type="scientific">Rodentolepis nana</name>
    <name type="common">Dwarf tapeworm</name>
    <name type="synonym">Hymenolepis nana</name>
    <dbReference type="NCBI Taxonomy" id="102285"/>
    <lineage>
        <taxon>Eukaryota</taxon>
        <taxon>Metazoa</taxon>
        <taxon>Spiralia</taxon>
        <taxon>Lophotrochozoa</taxon>
        <taxon>Platyhelminthes</taxon>
        <taxon>Cestoda</taxon>
        <taxon>Eucestoda</taxon>
        <taxon>Cyclophyllidea</taxon>
        <taxon>Hymenolepididae</taxon>
        <taxon>Rodentolepis</taxon>
    </lineage>
</organism>
<feature type="compositionally biased region" description="Basic and acidic residues" evidence="1">
    <location>
        <begin position="65"/>
        <end position="76"/>
    </location>
</feature>
<feature type="region of interest" description="Disordered" evidence="1">
    <location>
        <begin position="411"/>
        <end position="520"/>
    </location>
</feature>
<accession>A0A0R3T7P8</accession>
<dbReference type="AlphaFoldDB" id="A0A0R3T7P8"/>
<feature type="region of interest" description="Disordered" evidence="1">
    <location>
        <begin position="151"/>
        <end position="205"/>
    </location>
</feature>
<reference evidence="2" key="1">
    <citation type="submission" date="2017-02" db="UniProtKB">
        <authorList>
            <consortium name="WormBaseParasite"/>
        </authorList>
    </citation>
    <scope>IDENTIFICATION</scope>
</reference>
<protein>
    <submittedName>
        <fullName evidence="2">PP1-binding domain-containing protein</fullName>
    </submittedName>
</protein>
<feature type="compositionally biased region" description="Basic and acidic residues" evidence="1">
    <location>
        <begin position="166"/>
        <end position="176"/>
    </location>
</feature>
<feature type="compositionally biased region" description="Polar residues" evidence="1">
    <location>
        <begin position="180"/>
        <end position="205"/>
    </location>
</feature>
<feature type="compositionally biased region" description="Basic and acidic residues" evidence="1">
    <location>
        <begin position="457"/>
        <end position="471"/>
    </location>
</feature>
<feature type="region of interest" description="Disordered" evidence="1">
    <location>
        <begin position="308"/>
        <end position="395"/>
    </location>
</feature>
<dbReference type="STRING" id="102285.A0A0R3T7P8"/>
<feature type="compositionally biased region" description="Polar residues" evidence="1">
    <location>
        <begin position="413"/>
        <end position="432"/>
    </location>
</feature>
<name>A0A0R3T7P8_RODNA</name>
<feature type="region of interest" description="Disordered" evidence="1">
    <location>
        <begin position="1"/>
        <end position="99"/>
    </location>
</feature>
<feature type="compositionally biased region" description="Polar residues" evidence="1">
    <location>
        <begin position="151"/>
        <end position="163"/>
    </location>
</feature>
<feature type="compositionally biased region" description="Polar residues" evidence="1">
    <location>
        <begin position="348"/>
        <end position="369"/>
    </location>
</feature>
<dbReference type="WBParaSite" id="HNAJ_0000308601-mRNA-1">
    <property type="protein sequence ID" value="HNAJ_0000308601-mRNA-1"/>
    <property type="gene ID" value="HNAJ_0000308601"/>
</dbReference>
<feature type="compositionally biased region" description="Basic residues" evidence="1">
    <location>
        <begin position="39"/>
        <end position="57"/>
    </location>
</feature>